<name>A0A0M2V1S3_9BACT</name>
<keyword evidence="3" id="KW-1185">Reference proteome</keyword>
<sequence length="37" mass="4513">MMKYLEEISWETEVWIAETPTHLIHFNGERFLGPYED</sequence>
<dbReference type="InterPro" id="IPR009528">
    <property type="entry name" value="Restrct_endonuc_II_BsuBI_C"/>
</dbReference>
<proteinExistence type="predicted"/>
<protein>
    <recommendedName>
        <fullName evidence="1">BsuBI/PstI restriction endonuclease domain-containing protein</fullName>
    </recommendedName>
</protein>
<dbReference type="AlphaFoldDB" id="A0A0M2V1S3"/>
<evidence type="ECO:0000313" key="3">
    <source>
        <dbReference type="Proteomes" id="UP000034954"/>
    </source>
</evidence>
<evidence type="ECO:0000313" key="2">
    <source>
        <dbReference type="EMBL" id="KKO20639.1"/>
    </source>
</evidence>
<dbReference type="Gene3D" id="3.40.1350.80">
    <property type="match status" value="1"/>
</dbReference>
<dbReference type="GO" id="GO:0003677">
    <property type="term" value="F:DNA binding"/>
    <property type="evidence" value="ECO:0007669"/>
    <property type="project" value="InterPro"/>
</dbReference>
<dbReference type="GO" id="GO:0009036">
    <property type="term" value="F:type II site-specific deoxyribonuclease activity"/>
    <property type="evidence" value="ECO:0007669"/>
    <property type="project" value="InterPro"/>
</dbReference>
<gene>
    <name evidence="2" type="ORF">BROFUL_00622</name>
</gene>
<reference evidence="2 3" key="1">
    <citation type="journal article" date="2013" name="BMC Microbiol.">
        <title>Identification of the type II cytochrome c maturation pathway in anammox bacteria by comparative genomics.</title>
        <authorList>
            <person name="Ferousi C."/>
            <person name="Speth D.R."/>
            <person name="Reimann J."/>
            <person name="Op den Camp H.J."/>
            <person name="Allen J.W."/>
            <person name="Keltjens J.T."/>
            <person name="Jetten M.S."/>
        </authorList>
    </citation>
    <scope>NUCLEOTIDE SEQUENCE [LARGE SCALE GENOMIC DNA]</scope>
    <source>
        <strain evidence="2">RU1</strain>
    </source>
</reference>
<dbReference type="GO" id="GO:0000287">
    <property type="term" value="F:magnesium ion binding"/>
    <property type="evidence" value="ECO:0007669"/>
    <property type="project" value="InterPro"/>
</dbReference>
<accession>A0A0M2V1S3</accession>
<dbReference type="InterPro" id="IPR041963">
    <property type="entry name" value="BsuBI/PstI_C_sf"/>
</dbReference>
<comment type="caution">
    <text evidence="2">The sequence shown here is derived from an EMBL/GenBank/DDBJ whole genome shotgun (WGS) entry which is preliminary data.</text>
</comment>
<organism evidence="2 3">
    <name type="scientific">Candidatus Brocadia fulgida</name>
    <dbReference type="NCBI Taxonomy" id="380242"/>
    <lineage>
        <taxon>Bacteria</taxon>
        <taxon>Pseudomonadati</taxon>
        <taxon>Planctomycetota</taxon>
        <taxon>Candidatus Brocadiia</taxon>
        <taxon>Candidatus Brocadiales</taxon>
        <taxon>Candidatus Brocadiaceae</taxon>
        <taxon>Candidatus Brocadia</taxon>
    </lineage>
</organism>
<feature type="domain" description="BsuBI/PstI restriction endonuclease" evidence="1">
    <location>
        <begin position="2"/>
        <end position="29"/>
    </location>
</feature>
<dbReference type="GO" id="GO:0009307">
    <property type="term" value="P:DNA restriction-modification system"/>
    <property type="evidence" value="ECO:0007669"/>
    <property type="project" value="InterPro"/>
</dbReference>
<dbReference type="Pfam" id="PF06616">
    <property type="entry name" value="BsuBI_PstI_RE"/>
    <property type="match status" value="1"/>
</dbReference>
<evidence type="ECO:0000259" key="1">
    <source>
        <dbReference type="Pfam" id="PF06616"/>
    </source>
</evidence>
<dbReference type="EMBL" id="LAQJ01000086">
    <property type="protein sequence ID" value="KKO20639.1"/>
    <property type="molecule type" value="Genomic_DNA"/>
</dbReference>
<dbReference type="Proteomes" id="UP000034954">
    <property type="component" value="Unassembled WGS sequence"/>
</dbReference>